<protein>
    <recommendedName>
        <fullName evidence="4">Secreted protein</fullName>
    </recommendedName>
</protein>
<reference evidence="2 3" key="1">
    <citation type="submission" date="2019-04" db="EMBL/GenBank/DDBJ databases">
        <title>Fungal friends and foes A comparative genomics study of 23 Aspergillus species from section Flavi.</title>
        <authorList>
            <consortium name="DOE Joint Genome Institute"/>
            <person name="Kjaerbolling I."/>
            <person name="Vesth T.C."/>
            <person name="Frisvad J.C."/>
            <person name="Nybo J.L."/>
            <person name="Theobald S."/>
            <person name="Kildgaard S."/>
            <person name="Petersen T.I."/>
            <person name="Kuo A."/>
            <person name="Sato A."/>
            <person name="Lyhne E.K."/>
            <person name="Kogle M.E."/>
            <person name="Wiebenga A."/>
            <person name="Kun R.S."/>
            <person name="Lubbers R.J."/>
            <person name="Makela M.R."/>
            <person name="Barry K."/>
            <person name="Chovatia M."/>
            <person name="Clum A."/>
            <person name="Daum C."/>
            <person name="Haridas S."/>
            <person name="He G."/>
            <person name="LaButti K."/>
            <person name="Lipzen A."/>
            <person name="Mondo S."/>
            <person name="Pangilinan J."/>
            <person name="Riley R."/>
            <person name="Salamov A."/>
            <person name="Simmons B.A."/>
            <person name="Magnuson J.K."/>
            <person name="Henrissat B."/>
            <person name="Mortensen U.H."/>
            <person name="Larsen T.O."/>
            <person name="De vries R.P."/>
            <person name="Grigoriev I.V."/>
            <person name="Machida M."/>
            <person name="Baker S.E."/>
            <person name="Andersen M.R."/>
        </authorList>
    </citation>
    <scope>NUCLEOTIDE SEQUENCE [LARGE SCALE GENOMIC DNA]</scope>
    <source>
        <strain evidence="2 3">CBS 126849</strain>
    </source>
</reference>
<accession>A0A5N6EZH3</accession>
<keyword evidence="3" id="KW-1185">Reference proteome</keyword>
<evidence type="ECO:0000313" key="2">
    <source>
        <dbReference type="EMBL" id="KAB8222689.1"/>
    </source>
</evidence>
<evidence type="ECO:0008006" key="4">
    <source>
        <dbReference type="Google" id="ProtNLM"/>
    </source>
</evidence>
<organism evidence="2 3">
    <name type="scientific">Aspergillus novoparasiticus</name>
    <dbReference type="NCBI Taxonomy" id="986946"/>
    <lineage>
        <taxon>Eukaryota</taxon>
        <taxon>Fungi</taxon>
        <taxon>Dikarya</taxon>
        <taxon>Ascomycota</taxon>
        <taxon>Pezizomycotina</taxon>
        <taxon>Eurotiomycetes</taxon>
        <taxon>Eurotiomycetidae</taxon>
        <taxon>Eurotiales</taxon>
        <taxon>Aspergillaceae</taxon>
        <taxon>Aspergillus</taxon>
        <taxon>Aspergillus subgen. Circumdati</taxon>
    </lineage>
</organism>
<feature type="signal peptide" evidence="1">
    <location>
        <begin position="1"/>
        <end position="16"/>
    </location>
</feature>
<proteinExistence type="predicted"/>
<sequence length="84" mass="9438">MLWFIFLSFTLGPGLGFLCRTFQPQNSVLPHSESVRSCSVRSRGTFHFPIATTPSTAYKLQFLQVEVPGVKGAENRDSNRWGEC</sequence>
<gene>
    <name evidence="2" type="ORF">BDV33DRAFT_55202</name>
</gene>
<feature type="chain" id="PRO_5024930548" description="Secreted protein" evidence="1">
    <location>
        <begin position="17"/>
        <end position="84"/>
    </location>
</feature>
<dbReference type="Proteomes" id="UP000326799">
    <property type="component" value="Unassembled WGS sequence"/>
</dbReference>
<dbReference type="AlphaFoldDB" id="A0A5N6EZH3"/>
<keyword evidence="1" id="KW-0732">Signal</keyword>
<evidence type="ECO:0000313" key="3">
    <source>
        <dbReference type="Proteomes" id="UP000326799"/>
    </source>
</evidence>
<name>A0A5N6EZH3_9EURO</name>
<evidence type="ECO:0000256" key="1">
    <source>
        <dbReference type="SAM" id="SignalP"/>
    </source>
</evidence>
<dbReference type="EMBL" id="ML733410">
    <property type="protein sequence ID" value="KAB8222689.1"/>
    <property type="molecule type" value="Genomic_DNA"/>
</dbReference>